<dbReference type="PRINTS" id="PR00385">
    <property type="entry name" value="P450"/>
</dbReference>
<feature type="signal peptide" evidence="14">
    <location>
        <begin position="1"/>
        <end position="22"/>
    </location>
</feature>
<evidence type="ECO:0000256" key="4">
    <source>
        <dbReference type="ARBA" id="ARBA00022617"/>
    </source>
</evidence>
<evidence type="ECO:0000256" key="5">
    <source>
        <dbReference type="ARBA" id="ARBA00022692"/>
    </source>
</evidence>
<dbReference type="PANTHER" id="PTHR47955:SF22">
    <property type="entry name" value="CYTOCHROME P450 83B1-LIKE"/>
    <property type="match status" value="1"/>
</dbReference>
<comment type="similarity">
    <text evidence="3 13">Belongs to the cytochrome P450 family.</text>
</comment>
<feature type="binding site" description="axial binding residue" evidence="12">
    <location>
        <position position="447"/>
    </location>
    <ligand>
        <name>heme</name>
        <dbReference type="ChEBI" id="CHEBI:30413"/>
    </ligand>
    <ligandPart>
        <name>Fe</name>
        <dbReference type="ChEBI" id="CHEBI:18248"/>
    </ligandPart>
</feature>
<sequence>MILLLSIFVPIIVLYLLHKSKTSPRNDVVRLPPGPPGLPLIGNLLQIGSAADLPFYLWQLSKKYGPIMQMRIGCVPMLIISSPKIAQEVMKTQDLAFCGRSKFLGQKKLSYNCTDMVFSPYGEHWREVRKITTVHLFSVKKNQSFRPIREDEISRMVAKIRSLASSESQEPRPVDLSHMAMALGSSLICRIAFGKRYEVGGPEARRFEKLLHDVQDAVMHFYVSDYFPSLSWVDRLTGAIDRVDRIFDALDSFCQKLIDEHLDPQRAKEEGEEDDILDVLIKIKEEKLSSIDFDWDRVKALLADIFIAATDTSAASSVWTMTALIKAPKVMQKVQAEIRNLVGKKGKVDEDDFVNLPYLKAVIKETFRLYPPAPLLVPRQTIEKCTLEGYEIQPETVVYVNAWAIARDPEYWENPDEFVPERFLNSNIDVKGKDFELIPFGSGRRICPGMLMGLSNVELTVANLLYSFDWELPAGIRAEDIDTDPLPGITMHKKNPLLLVAKKYDV</sequence>
<organism evidence="15">
    <name type="scientific">Salvia miltiorrhiza</name>
    <name type="common">Chinese sage</name>
    <dbReference type="NCBI Taxonomy" id="226208"/>
    <lineage>
        <taxon>Eukaryota</taxon>
        <taxon>Viridiplantae</taxon>
        <taxon>Streptophyta</taxon>
        <taxon>Embryophyta</taxon>
        <taxon>Tracheophyta</taxon>
        <taxon>Spermatophyta</taxon>
        <taxon>Magnoliopsida</taxon>
        <taxon>eudicotyledons</taxon>
        <taxon>Gunneridae</taxon>
        <taxon>Pentapetalae</taxon>
        <taxon>asterids</taxon>
        <taxon>lamiids</taxon>
        <taxon>Lamiales</taxon>
        <taxon>Lamiaceae</taxon>
        <taxon>Nepetoideae</taxon>
        <taxon>Mentheae</taxon>
        <taxon>Salviinae</taxon>
        <taxon>Salvia</taxon>
        <taxon>Salvia incertae sedis</taxon>
    </lineage>
</organism>
<dbReference type="GO" id="GO:0016712">
    <property type="term" value="F:oxidoreductase activity, acting on paired donors, with incorporation or reduction of molecular oxygen, reduced flavin or flavoprotein as one donor, and incorporation of one atom of oxygen"/>
    <property type="evidence" value="ECO:0007669"/>
    <property type="project" value="UniProtKB-ARBA"/>
</dbReference>
<evidence type="ECO:0000256" key="2">
    <source>
        <dbReference type="ARBA" id="ARBA00004167"/>
    </source>
</evidence>
<comment type="cofactor">
    <cofactor evidence="1 12">
        <name>heme</name>
        <dbReference type="ChEBI" id="CHEBI:30413"/>
    </cofactor>
</comment>
<keyword evidence="4 12" id="KW-0349">Heme</keyword>
<evidence type="ECO:0000313" key="15">
    <source>
        <dbReference type="EMBL" id="AJD25156.1"/>
    </source>
</evidence>
<dbReference type="CDD" id="cd11072">
    <property type="entry name" value="CYP71-like"/>
    <property type="match status" value="1"/>
</dbReference>
<dbReference type="GO" id="GO:0020037">
    <property type="term" value="F:heme binding"/>
    <property type="evidence" value="ECO:0007669"/>
    <property type="project" value="InterPro"/>
</dbReference>
<evidence type="ECO:0000256" key="13">
    <source>
        <dbReference type="RuleBase" id="RU000461"/>
    </source>
</evidence>
<accession>A0A0B4VSA5</accession>
<keyword evidence="7" id="KW-1133">Transmembrane helix</keyword>
<evidence type="ECO:0000256" key="14">
    <source>
        <dbReference type="SAM" id="SignalP"/>
    </source>
</evidence>
<keyword evidence="5" id="KW-0812">Transmembrane</keyword>
<keyword evidence="11" id="KW-0472">Membrane</keyword>
<evidence type="ECO:0000256" key="8">
    <source>
        <dbReference type="ARBA" id="ARBA00023002"/>
    </source>
</evidence>
<proteinExistence type="evidence at transcript level"/>
<name>A0A0B4VSA5_SALMI</name>
<dbReference type="AlphaFoldDB" id="A0A0B4VSA5"/>
<dbReference type="Pfam" id="PF00067">
    <property type="entry name" value="p450"/>
    <property type="match status" value="1"/>
</dbReference>
<evidence type="ECO:0000256" key="11">
    <source>
        <dbReference type="ARBA" id="ARBA00023136"/>
    </source>
</evidence>
<keyword evidence="8 13" id="KW-0560">Oxidoreductase</keyword>
<dbReference type="GO" id="GO:0016020">
    <property type="term" value="C:membrane"/>
    <property type="evidence" value="ECO:0007669"/>
    <property type="project" value="UniProtKB-SubCell"/>
</dbReference>
<keyword evidence="10 13" id="KW-0503">Monooxygenase</keyword>
<evidence type="ECO:0000256" key="10">
    <source>
        <dbReference type="ARBA" id="ARBA00023033"/>
    </source>
</evidence>
<dbReference type="EMBL" id="KP337662">
    <property type="protein sequence ID" value="AJD25156.1"/>
    <property type="molecule type" value="mRNA"/>
</dbReference>
<keyword evidence="9 12" id="KW-0408">Iron</keyword>
<dbReference type="InterPro" id="IPR017972">
    <property type="entry name" value="Cyt_P450_CS"/>
</dbReference>
<evidence type="ECO:0000256" key="12">
    <source>
        <dbReference type="PIRSR" id="PIRSR602401-1"/>
    </source>
</evidence>
<dbReference type="PANTHER" id="PTHR47955">
    <property type="entry name" value="CYTOCHROME P450 FAMILY 71 PROTEIN"/>
    <property type="match status" value="1"/>
</dbReference>
<dbReference type="InterPro" id="IPR036396">
    <property type="entry name" value="Cyt_P450_sf"/>
</dbReference>
<dbReference type="Gene3D" id="1.10.630.10">
    <property type="entry name" value="Cytochrome P450"/>
    <property type="match status" value="1"/>
</dbReference>
<dbReference type="PRINTS" id="PR00463">
    <property type="entry name" value="EP450I"/>
</dbReference>
<evidence type="ECO:0000256" key="7">
    <source>
        <dbReference type="ARBA" id="ARBA00022989"/>
    </source>
</evidence>
<dbReference type="InterPro" id="IPR002401">
    <property type="entry name" value="Cyt_P450_E_grp-I"/>
</dbReference>
<feature type="chain" id="PRO_5002098126" evidence="14">
    <location>
        <begin position="23"/>
        <end position="506"/>
    </location>
</feature>
<evidence type="ECO:0000256" key="6">
    <source>
        <dbReference type="ARBA" id="ARBA00022723"/>
    </source>
</evidence>
<dbReference type="GO" id="GO:0005506">
    <property type="term" value="F:iron ion binding"/>
    <property type="evidence" value="ECO:0007669"/>
    <property type="project" value="InterPro"/>
</dbReference>
<evidence type="ECO:0000256" key="9">
    <source>
        <dbReference type="ARBA" id="ARBA00023004"/>
    </source>
</evidence>
<dbReference type="InterPro" id="IPR001128">
    <property type="entry name" value="Cyt_P450"/>
</dbReference>
<comment type="subcellular location">
    <subcellularLocation>
        <location evidence="2">Membrane</location>
        <topology evidence="2">Single-pass membrane protein</topology>
    </subcellularLocation>
</comment>
<evidence type="ECO:0000256" key="1">
    <source>
        <dbReference type="ARBA" id="ARBA00001971"/>
    </source>
</evidence>
<dbReference type="GO" id="GO:0016114">
    <property type="term" value="P:terpenoid biosynthetic process"/>
    <property type="evidence" value="ECO:0007669"/>
    <property type="project" value="UniProtKB-ARBA"/>
</dbReference>
<dbReference type="SUPFAM" id="SSF48264">
    <property type="entry name" value="Cytochrome P450"/>
    <property type="match status" value="1"/>
</dbReference>
<protein>
    <submittedName>
        <fullName evidence="15">Cytochrome P450 CYP71AT92</fullName>
    </submittedName>
</protein>
<evidence type="ECO:0000256" key="3">
    <source>
        <dbReference type="ARBA" id="ARBA00010617"/>
    </source>
</evidence>
<reference evidence="15" key="1">
    <citation type="journal article" date="2014" name="PLoS ONE">
        <title>Computational identification and systematic classification of novel Cytochrome P450 genes in Salvia miltiorrhiza.</title>
        <authorList>
            <person name="Chen H."/>
            <person name="Wu B."/>
            <person name="Nelson D.R."/>
            <person name="Wu K."/>
            <person name="Liu C."/>
        </authorList>
    </citation>
    <scope>NUCLEOTIDE SEQUENCE</scope>
</reference>
<dbReference type="FunFam" id="1.10.630.10:FF:000011">
    <property type="entry name" value="Cytochrome P450 83B1"/>
    <property type="match status" value="1"/>
</dbReference>
<keyword evidence="6 12" id="KW-0479">Metal-binding</keyword>
<keyword evidence="14" id="KW-0732">Signal</keyword>
<dbReference type="PROSITE" id="PS00086">
    <property type="entry name" value="CYTOCHROME_P450"/>
    <property type="match status" value="1"/>
</dbReference>